<feature type="transmembrane region" description="Helical" evidence="8">
    <location>
        <begin position="367"/>
        <end position="388"/>
    </location>
</feature>
<evidence type="ECO:0000256" key="1">
    <source>
        <dbReference type="ARBA" id="ARBA00004651"/>
    </source>
</evidence>
<keyword evidence="10" id="KW-1185">Reference proteome</keyword>
<evidence type="ECO:0000256" key="5">
    <source>
        <dbReference type="ARBA" id="ARBA00022692"/>
    </source>
</evidence>
<dbReference type="PANTHER" id="PTHR33908">
    <property type="entry name" value="MANNOSYLTRANSFERASE YKCB-RELATED"/>
    <property type="match status" value="1"/>
</dbReference>
<keyword evidence="7 8" id="KW-0472">Membrane</keyword>
<evidence type="ECO:0000313" key="10">
    <source>
        <dbReference type="Proteomes" id="UP000050417"/>
    </source>
</evidence>
<feature type="transmembrane region" description="Helical" evidence="8">
    <location>
        <begin position="333"/>
        <end position="355"/>
    </location>
</feature>
<feature type="transmembrane region" description="Helical" evidence="8">
    <location>
        <begin position="131"/>
        <end position="150"/>
    </location>
</feature>
<gene>
    <name evidence="9" type="ORF">ADN00_13650</name>
</gene>
<evidence type="ECO:0000256" key="2">
    <source>
        <dbReference type="ARBA" id="ARBA00022475"/>
    </source>
</evidence>
<dbReference type="AlphaFoldDB" id="A0A0P6XHF9"/>
<evidence type="ECO:0008006" key="11">
    <source>
        <dbReference type="Google" id="ProtNLM"/>
    </source>
</evidence>
<dbReference type="InterPro" id="IPR050297">
    <property type="entry name" value="LipidA_mod_glycosyltrf_83"/>
</dbReference>
<evidence type="ECO:0000256" key="8">
    <source>
        <dbReference type="SAM" id="Phobius"/>
    </source>
</evidence>
<feature type="transmembrane region" description="Helical" evidence="8">
    <location>
        <begin position="305"/>
        <end position="326"/>
    </location>
</feature>
<proteinExistence type="predicted"/>
<dbReference type="OrthoDB" id="152394at2"/>
<keyword evidence="2" id="KW-1003">Cell membrane</keyword>
<reference evidence="9 10" key="1">
    <citation type="submission" date="2015-07" db="EMBL/GenBank/DDBJ databases">
        <title>Genome sequence of Ornatilinea apprima DSM 23815.</title>
        <authorList>
            <person name="Hemp J."/>
            <person name="Ward L.M."/>
            <person name="Pace L.A."/>
            <person name="Fischer W.W."/>
        </authorList>
    </citation>
    <scope>NUCLEOTIDE SEQUENCE [LARGE SCALE GENOMIC DNA]</scope>
    <source>
        <strain evidence="9 10">P3M-1</strain>
    </source>
</reference>
<name>A0A0P6XHF9_9CHLR</name>
<keyword evidence="3" id="KW-0328">Glycosyltransferase</keyword>
<feature type="transmembrane region" description="Helical" evidence="8">
    <location>
        <begin position="105"/>
        <end position="125"/>
    </location>
</feature>
<organism evidence="9 10">
    <name type="scientific">Ornatilinea apprima</name>
    <dbReference type="NCBI Taxonomy" id="1134406"/>
    <lineage>
        <taxon>Bacteria</taxon>
        <taxon>Bacillati</taxon>
        <taxon>Chloroflexota</taxon>
        <taxon>Anaerolineae</taxon>
        <taxon>Anaerolineales</taxon>
        <taxon>Anaerolineaceae</taxon>
        <taxon>Ornatilinea</taxon>
    </lineage>
</organism>
<dbReference type="RefSeq" id="WP_075063580.1">
    <property type="nucleotide sequence ID" value="NZ_LGCL01000032.1"/>
</dbReference>
<keyword evidence="4" id="KW-0808">Transferase</keyword>
<feature type="transmembrane region" description="Helical" evidence="8">
    <location>
        <begin position="227"/>
        <end position="246"/>
    </location>
</feature>
<dbReference type="GO" id="GO:0009103">
    <property type="term" value="P:lipopolysaccharide biosynthetic process"/>
    <property type="evidence" value="ECO:0007669"/>
    <property type="project" value="UniProtKB-ARBA"/>
</dbReference>
<keyword evidence="5 8" id="KW-0812">Transmembrane</keyword>
<feature type="transmembrane region" description="Helical" evidence="8">
    <location>
        <begin position="157"/>
        <end position="177"/>
    </location>
</feature>
<keyword evidence="6 8" id="KW-1133">Transmembrane helix</keyword>
<dbReference type="STRING" id="1134406.ADN00_13650"/>
<feature type="transmembrane region" description="Helical" evidence="8">
    <location>
        <begin position="400"/>
        <end position="423"/>
    </location>
</feature>
<comment type="subcellular location">
    <subcellularLocation>
        <location evidence="1">Cell membrane</location>
        <topology evidence="1">Multi-pass membrane protein</topology>
    </subcellularLocation>
</comment>
<dbReference type="PANTHER" id="PTHR33908:SF11">
    <property type="entry name" value="MEMBRANE PROTEIN"/>
    <property type="match status" value="1"/>
</dbReference>
<sequence>MNADPAGSIRKRILVLLLIAGLALQVGVVLLVQTPGYMDAEYYFAGGQQLYRGDGFWEPFLWNYLDDPAGLPHISHTYWMPLPSLIAAGGMFLQGNDGFNAARSLFIPLAALVPLVTALIAWRLGLNTRQGTLAGVLALFSGFYLPYAALPESFSLYMLLGGGFFLTAFPVSGSLAQQPVRAAALGLIAGLMHLSRADGLLWGLGAAAVIILDALASQPAGRWKKVLAGVLLAGAGYALVMGAWYGRNLSFYGQVMPPGGSKTIYLTDYNQTFVYPADSLTLETWLQTSWREHLSDRLQALQSNLMTLLGVQSLVVLLPLMSLGGWRLRKQRMVWVGLLAWLATVLVMTLVFPYSGARGGFFHSGSALQPLLWALAPAGLEELIALGARKRGWKPGQAGTVFGIGLAVLCALISGMLFSARVWGASGEDWNLTWRVHQQVGRQLAAYGAQETDIVMVNNPPGFHAATGYPAVVIPDGNEDTLAEVADRYDVQYLVLDRNAVSGLKDLYENPRDVPGFHYLGTFAESHYFLSTGWGGNE</sequence>
<dbReference type="GO" id="GO:0005886">
    <property type="term" value="C:plasma membrane"/>
    <property type="evidence" value="ECO:0007669"/>
    <property type="project" value="UniProtKB-SubCell"/>
</dbReference>
<comment type="caution">
    <text evidence="9">The sequence shown here is derived from an EMBL/GenBank/DDBJ whole genome shotgun (WGS) entry which is preliminary data.</text>
</comment>
<evidence type="ECO:0000313" key="9">
    <source>
        <dbReference type="EMBL" id="KPL74341.1"/>
    </source>
</evidence>
<dbReference type="GO" id="GO:0016763">
    <property type="term" value="F:pentosyltransferase activity"/>
    <property type="evidence" value="ECO:0007669"/>
    <property type="project" value="TreeGrafter"/>
</dbReference>
<dbReference type="Proteomes" id="UP000050417">
    <property type="component" value="Unassembled WGS sequence"/>
</dbReference>
<evidence type="ECO:0000256" key="7">
    <source>
        <dbReference type="ARBA" id="ARBA00023136"/>
    </source>
</evidence>
<evidence type="ECO:0000256" key="6">
    <source>
        <dbReference type="ARBA" id="ARBA00022989"/>
    </source>
</evidence>
<accession>A0A0P6XHF9</accession>
<protein>
    <recommendedName>
        <fullName evidence="11">Glycosyltransferase RgtA/B/C/D-like domain-containing protein</fullName>
    </recommendedName>
</protein>
<evidence type="ECO:0000256" key="4">
    <source>
        <dbReference type="ARBA" id="ARBA00022679"/>
    </source>
</evidence>
<evidence type="ECO:0000256" key="3">
    <source>
        <dbReference type="ARBA" id="ARBA00022676"/>
    </source>
</evidence>
<dbReference type="EMBL" id="LGCL01000032">
    <property type="protein sequence ID" value="KPL74341.1"/>
    <property type="molecule type" value="Genomic_DNA"/>
</dbReference>